<proteinExistence type="predicted"/>
<reference evidence="1" key="1">
    <citation type="submission" date="2021-02" db="EMBL/GenBank/DDBJ databases">
        <authorList>
            <person name="Nowell W R."/>
        </authorList>
    </citation>
    <scope>NUCLEOTIDE SEQUENCE</scope>
</reference>
<evidence type="ECO:0000313" key="1">
    <source>
        <dbReference type="EMBL" id="CAF1484913.1"/>
    </source>
</evidence>
<comment type="caution">
    <text evidence="1">The sequence shown here is derived from an EMBL/GenBank/DDBJ whole genome shotgun (WGS) entry which is preliminary data.</text>
</comment>
<dbReference type="EMBL" id="CAJNOJ010000561">
    <property type="protein sequence ID" value="CAF1484913.1"/>
    <property type="molecule type" value="Genomic_DNA"/>
</dbReference>
<organism evidence="1 2">
    <name type="scientific">Adineta ricciae</name>
    <name type="common">Rotifer</name>
    <dbReference type="NCBI Taxonomy" id="249248"/>
    <lineage>
        <taxon>Eukaryota</taxon>
        <taxon>Metazoa</taxon>
        <taxon>Spiralia</taxon>
        <taxon>Gnathifera</taxon>
        <taxon>Rotifera</taxon>
        <taxon>Eurotatoria</taxon>
        <taxon>Bdelloidea</taxon>
        <taxon>Adinetida</taxon>
        <taxon>Adinetidae</taxon>
        <taxon>Adineta</taxon>
    </lineage>
</organism>
<protein>
    <submittedName>
        <fullName evidence="1">Uncharacterized protein</fullName>
    </submittedName>
</protein>
<name>A0A815S3H6_ADIRI</name>
<dbReference type="SUPFAM" id="SSF55486">
    <property type="entry name" value="Metalloproteases ('zincins'), catalytic domain"/>
    <property type="match status" value="1"/>
</dbReference>
<dbReference type="Proteomes" id="UP000663852">
    <property type="component" value="Unassembled WGS sequence"/>
</dbReference>
<gene>
    <name evidence="1" type="ORF">EDS130_LOCUS41666</name>
</gene>
<evidence type="ECO:0000313" key="2">
    <source>
        <dbReference type="Proteomes" id="UP000663852"/>
    </source>
</evidence>
<dbReference type="AlphaFoldDB" id="A0A815S3H6"/>
<sequence>MRHSDERSILPVIIRNPLLPTRYSNFHQINYEIHSGFTLAEENFIQKALVIIDNRLLDDKILQNMYQICGTSGCLFAPGVWSRSKLAKNKEYSGVHDLLRFQLMCLKLEIEENRFPVIHLYPTYEKSDTQAEGKLGCISCISHGSTFSIEGAFHIKLNKYNLDTTNEQIGNNIYWAGTIVHEMLHNLGHKHQINDYTDQWQINVFEKCFLYNGNYVS</sequence>
<dbReference type="OrthoDB" id="9975025at2759"/>
<accession>A0A815S3H6</accession>